<dbReference type="OMA" id="RHEAVYA"/>
<feature type="compositionally biased region" description="Low complexity" evidence="3">
    <location>
        <begin position="846"/>
        <end position="855"/>
    </location>
</feature>
<protein>
    <submittedName>
        <fullName evidence="4">Uncharacterized protein</fullName>
    </submittedName>
</protein>
<keyword evidence="2" id="KW-0539">Nucleus</keyword>
<feature type="region of interest" description="Disordered" evidence="3">
    <location>
        <begin position="315"/>
        <end position="354"/>
    </location>
</feature>
<feature type="compositionally biased region" description="Low complexity" evidence="3">
    <location>
        <begin position="911"/>
        <end position="930"/>
    </location>
</feature>
<feature type="region of interest" description="Disordered" evidence="3">
    <location>
        <begin position="799"/>
        <end position="880"/>
    </location>
</feature>
<evidence type="ECO:0000313" key="4">
    <source>
        <dbReference type="EMBL" id="KPA83648.1"/>
    </source>
</evidence>
<gene>
    <name evidence="4" type="ORF">ABB37_01915</name>
</gene>
<reference evidence="4 5" key="1">
    <citation type="submission" date="2015-07" db="EMBL/GenBank/DDBJ databases">
        <title>High-quality genome of monoxenous trypanosomatid Leptomonas pyrrhocoris.</title>
        <authorList>
            <person name="Flegontov P."/>
            <person name="Butenko A."/>
            <person name="Firsov S."/>
            <person name="Vlcek C."/>
            <person name="Logacheva M.D."/>
            <person name="Field M."/>
            <person name="Filatov D."/>
            <person name="Flegontova O."/>
            <person name="Gerasimov E."/>
            <person name="Jackson A.P."/>
            <person name="Kelly S."/>
            <person name="Opperdoes F."/>
            <person name="O'Reilly A."/>
            <person name="Votypka J."/>
            <person name="Yurchenko V."/>
            <person name="Lukes J."/>
        </authorList>
    </citation>
    <scope>NUCLEOTIDE SEQUENCE [LARGE SCALE GENOMIC DNA]</scope>
    <source>
        <strain evidence="4">H10</strain>
    </source>
</reference>
<feature type="compositionally biased region" description="Pro residues" evidence="3">
    <location>
        <begin position="643"/>
        <end position="653"/>
    </location>
</feature>
<dbReference type="RefSeq" id="XP_015662089.1">
    <property type="nucleotide sequence ID" value="XM_015798611.1"/>
</dbReference>
<evidence type="ECO:0000256" key="2">
    <source>
        <dbReference type="ARBA" id="ARBA00023242"/>
    </source>
</evidence>
<feature type="compositionally biased region" description="Basic and acidic residues" evidence="3">
    <location>
        <begin position="329"/>
        <end position="339"/>
    </location>
</feature>
<evidence type="ECO:0000256" key="3">
    <source>
        <dbReference type="SAM" id="MobiDB-lite"/>
    </source>
</evidence>
<feature type="region of interest" description="Disordered" evidence="3">
    <location>
        <begin position="85"/>
        <end position="165"/>
    </location>
</feature>
<name>A0A0N0DY24_LEPPY</name>
<feature type="compositionally biased region" description="Low complexity" evidence="3">
    <location>
        <begin position="824"/>
        <end position="839"/>
    </location>
</feature>
<dbReference type="AlphaFoldDB" id="A0A0N0DY24"/>
<dbReference type="RefSeq" id="XP_015662088.1">
    <property type="nucleotide sequence ID" value="XM_015798610.1"/>
</dbReference>
<accession>A0A0N0DY24</accession>
<feature type="region of interest" description="Disordered" evidence="3">
    <location>
        <begin position="900"/>
        <end position="936"/>
    </location>
</feature>
<evidence type="ECO:0000256" key="1">
    <source>
        <dbReference type="ARBA" id="ARBA00004123"/>
    </source>
</evidence>
<dbReference type="EMBL" id="LGTL01000003">
    <property type="protein sequence ID" value="KPA83648.1"/>
    <property type="molecule type" value="Genomic_DNA"/>
</dbReference>
<sequence length="936" mass="97280">MSDNVRDTAFDAPPAAAGAAAPPPEQTTPLSSATKDYLDNDATRPFEGLQPDDTSTVAVAAAATAADDNDAAAAAAAADMAFVPVPPAEPRAQSRRPVEGHGLTDRAAVPPGSQHPVVDEQQAGHRIPEAANAAGAEDAGQAGAAANDDSAFPSPTMEDEEEGDRSPTCFEIGEIVTQADAHAARDAATPLVNNTTTTTTNNNTTETAMTGIDMGAMEIDIESATAPAPTTPEDTAAVPQPRRDELCASSPLAFPEESAVPAVVPPSVGVAGVPASEEQLKQDTDATASPVEALPPITRVAAAAAADGQAWVVDFGTGRPKPKRKMTKREKDAIRESRLRSQLGPATAVTSTRKASTTAASGLGADGEGNVVTVVPAAAAVAGGLQVVHLDGLADRAALIPTDLTTTRDDLAQRLVLRLPRLLCVNKQYPRGCGIASLTSVYNYLYSWLGENAVGAPWAPHSQEEMMSILGFEPPFGEIAWGPFTGNATLIRWFHALNRHFGHRGRAYILYKVHGHGKTTHLYPDNAAALAAVKAALRDPHCALVYHCHNHYMVPIGYQDIPHAQTDFLQPDVPETSCDTTIFIGEVSRGRHEAMYARKWAEVVKDLECKSPFYFNIRHPEQGVQRREPKKKKAAENVDSSVAPPPALRPTPPQSRDAVGGGPAGPAVQVGPIPTSISDAGVCASAQQQQQQQAAASVEGGSGDAVLVKAGQYEDGEEIAEGQGRAHALVACVREESSVEAARSAEGATAPDTVQTSPMPGVHAVTESLTSSSSYAVLEKEHVEADDVVDAVANGVLAEEDPAAERTGPQSSDDAGPAEPPASPATYAEASDAAAAQHAIPPPSPSSLSCAADASPRADTRVGPSGKLTEPSAVAKPKKERGNLHCLIIFRNDQAEEHLERYEDAVAEEPTAAAKTADSSSASSSDGSTSSDEDAG</sequence>
<dbReference type="OrthoDB" id="31113at2759"/>
<organism evidence="4 5">
    <name type="scientific">Leptomonas pyrrhocoris</name>
    <name type="common">Firebug parasite</name>
    <dbReference type="NCBI Taxonomy" id="157538"/>
    <lineage>
        <taxon>Eukaryota</taxon>
        <taxon>Discoba</taxon>
        <taxon>Euglenozoa</taxon>
        <taxon>Kinetoplastea</taxon>
        <taxon>Metakinetoplastina</taxon>
        <taxon>Trypanosomatida</taxon>
        <taxon>Trypanosomatidae</taxon>
        <taxon>Leishmaniinae</taxon>
        <taxon>Leptomonas</taxon>
    </lineage>
</organism>
<comment type="subcellular location">
    <subcellularLocation>
        <location evidence="1">Nucleus</location>
    </subcellularLocation>
</comment>
<dbReference type="GO" id="GO:0005634">
    <property type="term" value="C:nucleus"/>
    <property type="evidence" value="ECO:0007669"/>
    <property type="project" value="UniProtKB-SubCell"/>
</dbReference>
<feature type="compositionally biased region" description="Low complexity" evidence="3">
    <location>
        <begin position="129"/>
        <end position="151"/>
    </location>
</feature>
<dbReference type="GeneID" id="26902210"/>
<dbReference type="EMBL" id="LGTL01000003">
    <property type="protein sequence ID" value="KPA83650.1"/>
    <property type="molecule type" value="Genomic_DNA"/>
</dbReference>
<keyword evidence="5" id="KW-1185">Reference proteome</keyword>
<proteinExistence type="predicted"/>
<dbReference type="EMBL" id="LGTL01000003">
    <property type="protein sequence ID" value="KPA83649.1"/>
    <property type="molecule type" value="Genomic_DNA"/>
</dbReference>
<dbReference type="PANTHER" id="PTHR16171">
    <property type="entry name" value="DNA REPAIR PROTEIN COMPLEMENTING XP-G CELLS-RELATED"/>
    <property type="match status" value="1"/>
</dbReference>
<dbReference type="Proteomes" id="UP000037923">
    <property type="component" value="Unassembled WGS sequence"/>
</dbReference>
<comment type="caution">
    <text evidence="4">The sequence shown here is derived from an EMBL/GenBank/DDBJ whole genome shotgun (WGS) entry which is preliminary data.</text>
</comment>
<dbReference type="PANTHER" id="PTHR16171:SF12">
    <property type="entry name" value="BASIC IMMUNOGLOBULIN-LIKE VARIABLE MOTIF-CONTAINING PROTEIN"/>
    <property type="match status" value="1"/>
</dbReference>
<evidence type="ECO:0000313" key="5">
    <source>
        <dbReference type="Proteomes" id="UP000037923"/>
    </source>
</evidence>
<dbReference type="VEuPathDB" id="TriTrypDB:LpyrH10_03_0660"/>
<feature type="region of interest" description="Disordered" evidence="3">
    <location>
        <begin position="1"/>
        <end position="53"/>
    </location>
</feature>
<feature type="region of interest" description="Disordered" evidence="3">
    <location>
        <begin position="620"/>
        <end position="673"/>
    </location>
</feature>
<dbReference type="RefSeq" id="XP_015662087.1">
    <property type="nucleotide sequence ID" value="XM_015798609.1"/>
</dbReference>